<evidence type="ECO:0000256" key="1">
    <source>
        <dbReference type="SAM" id="MobiDB-lite"/>
    </source>
</evidence>
<name>A0ABP5CF33_9MICO</name>
<feature type="compositionally biased region" description="Pro residues" evidence="1">
    <location>
        <begin position="8"/>
        <end position="17"/>
    </location>
</feature>
<feature type="region of interest" description="Disordered" evidence="1">
    <location>
        <begin position="1"/>
        <end position="53"/>
    </location>
</feature>
<organism evidence="3 4">
    <name type="scientific">Microbacterium deminutum</name>
    <dbReference type="NCBI Taxonomy" id="344164"/>
    <lineage>
        <taxon>Bacteria</taxon>
        <taxon>Bacillati</taxon>
        <taxon>Actinomycetota</taxon>
        <taxon>Actinomycetes</taxon>
        <taxon>Micrococcales</taxon>
        <taxon>Microbacteriaceae</taxon>
        <taxon>Microbacterium</taxon>
    </lineage>
</organism>
<feature type="region of interest" description="Disordered" evidence="1">
    <location>
        <begin position="99"/>
        <end position="146"/>
    </location>
</feature>
<feature type="compositionally biased region" description="Low complexity" evidence="1">
    <location>
        <begin position="29"/>
        <end position="53"/>
    </location>
</feature>
<keyword evidence="4" id="KW-1185">Reference proteome</keyword>
<evidence type="ECO:0000256" key="2">
    <source>
        <dbReference type="SAM" id="Phobius"/>
    </source>
</evidence>
<feature type="compositionally biased region" description="Gly residues" evidence="1">
    <location>
        <begin position="103"/>
        <end position="114"/>
    </location>
</feature>
<dbReference type="Proteomes" id="UP001499933">
    <property type="component" value="Unassembled WGS sequence"/>
</dbReference>
<comment type="caution">
    <text evidence="3">The sequence shown here is derived from an EMBL/GenBank/DDBJ whole genome shotgun (WGS) entry which is preliminary data.</text>
</comment>
<keyword evidence="2" id="KW-0812">Transmembrane</keyword>
<dbReference type="RefSeq" id="WP_344095133.1">
    <property type="nucleotide sequence ID" value="NZ_BAAAOG010000004.1"/>
</dbReference>
<protein>
    <submittedName>
        <fullName evidence="3">Uncharacterized protein</fullName>
    </submittedName>
</protein>
<gene>
    <name evidence="3" type="ORF">GCM10009776_25080</name>
</gene>
<accession>A0ABP5CF33</accession>
<proteinExistence type="predicted"/>
<dbReference type="EMBL" id="BAAAOG010000004">
    <property type="protein sequence ID" value="GAA1961379.1"/>
    <property type="molecule type" value="Genomic_DNA"/>
</dbReference>
<feature type="compositionally biased region" description="Pro residues" evidence="1">
    <location>
        <begin position="136"/>
        <end position="146"/>
    </location>
</feature>
<keyword evidence="2" id="KW-1133">Transmembrane helix</keyword>
<feature type="transmembrane region" description="Helical" evidence="2">
    <location>
        <begin position="56"/>
        <end position="84"/>
    </location>
</feature>
<evidence type="ECO:0000313" key="4">
    <source>
        <dbReference type="Proteomes" id="UP001499933"/>
    </source>
</evidence>
<sequence length="146" mass="14575">MSTDQPQQPGPAQPVQPAPTAYIVPPPSAAAAPGYPVYSGAAPSPAPPARGSSSHIGVIVAAIIGGLVLLGLAFGAGGVVGWVIGSHNAGREIAQVHIWQGPDGFGQQQGGGQGRGKHDGREQQIPPEEPGQEQPTPVPTPAPTTP</sequence>
<keyword evidence="2" id="KW-0472">Membrane</keyword>
<reference evidence="4" key="1">
    <citation type="journal article" date="2019" name="Int. J. Syst. Evol. Microbiol.">
        <title>The Global Catalogue of Microorganisms (GCM) 10K type strain sequencing project: providing services to taxonomists for standard genome sequencing and annotation.</title>
        <authorList>
            <consortium name="The Broad Institute Genomics Platform"/>
            <consortium name="The Broad Institute Genome Sequencing Center for Infectious Disease"/>
            <person name="Wu L."/>
            <person name="Ma J."/>
        </authorList>
    </citation>
    <scope>NUCLEOTIDE SEQUENCE [LARGE SCALE GENOMIC DNA]</scope>
    <source>
        <strain evidence="4">JCM 14901</strain>
    </source>
</reference>
<evidence type="ECO:0000313" key="3">
    <source>
        <dbReference type="EMBL" id="GAA1961379.1"/>
    </source>
</evidence>